<protein>
    <submittedName>
        <fullName evidence="2">Uncharacterized protein</fullName>
    </submittedName>
</protein>
<evidence type="ECO:0000256" key="1">
    <source>
        <dbReference type="SAM" id="Phobius"/>
    </source>
</evidence>
<keyword evidence="1" id="KW-0472">Membrane</keyword>
<dbReference type="EMBL" id="BK015006">
    <property type="protein sequence ID" value="DAD86742.1"/>
    <property type="molecule type" value="Genomic_DNA"/>
</dbReference>
<feature type="transmembrane region" description="Helical" evidence="1">
    <location>
        <begin position="122"/>
        <end position="141"/>
    </location>
</feature>
<organism evidence="2">
    <name type="scientific">Myoviridae sp. ct3wi9</name>
    <dbReference type="NCBI Taxonomy" id="2826610"/>
    <lineage>
        <taxon>Viruses</taxon>
        <taxon>Duplodnaviria</taxon>
        <taxon>Heunggongvirae</taxon>
        <taxon>Uroviricota</taxon>
        <taxon>Caudoviricetes</taxon>
    </lineage>
</organism>
<evidence type="ECO:0000313" key="2">
    <source>
        <dbReference type="EMBL" id="DAD86742.1"/>
    </source>
</evidence>
<proteinExistence type="predicted"/>
<sequence length="142" mass="15776">MAISIFTNRDCQIIQLGKGDTVKLGNNTLIVAEGIKYLLTVGYNVRIIIDDHKDIVGISKIDKNSETATYSIESEPDPEVWGTLMDHHLSLITGSVHYTYRSDIMDRILSTYAKGEFPTLRGFLSGMIAGILVTILIYSLTH</sequence>
<accession>A0A8S5MWL7</accession>
<keyword evidence="1" id="KW-1133">Transmembrane helix</keyword>
<reference evidence="2" key="1">
    <citation type="journal article" date="2021" name="Proc. Natl. Acad. Sci. U.S.A.">
        <title>A Catalog of Tens of Thousands of Viruses from Human Metagenomes Reveals Hidden Associations with Chronic Diseases.</title>
        <authorList>
            <person name="Tisza M.J."/>
            <person name="Buck C.B."/>
        </authorList>
    </citation>
    <scope>NUCLEOTIDE SEQUENCE</scope>
    <source>
        <strain evidence="2">Ct3wi9</strain>
    </source>
</reference>
<name>A0A8S5MWL7_9CAUD</name>
<keyword evidence="1" id="KW-0812">Transmembrane</keyword>